<keyword evidence="6" id="KW-0814">Transposable element</keyword>
<dbReference type="NCBIfam" id="NF033543">
    <property type="entry name" value="transpos_IS256"/>
    <property type="match status" value="1"/>
</dbReference>
<dbReference type="EMBL" id="VCKZ01000685">
    <property type="protein sequence ID" value="TMR23489.1"/>
    <property type="molecule type" value="Genomic_DNA"/>
</dbReference>
<dbReference type="OrthoDB" id="9793302at2"/>
<dbReference type="Pfam" id="PF00872">
    <property type="entry name" value="Transposase_mut"/>
    <property type="match status" value="1"/>
</dbReference>
<dbReference type="GO" id="GO:0004803">
    <property type="term" value="F:transposase activity"/>
    <property type="evidence" value="ECO:0007669"/>
    <property type="project" value="UniProtKB-UniRule"/>
</dbReference>
<dbReference type="PROSITE" id="PS01007">
    <property type="entry name" value="TRANSPOSASE_MUTATOR"/>
    <property type="match status" value="1"/>
</dbReference>
<dbReference type="Proteomes" id="UP000305238">
    <property type="component" value="Unassembled WGS sequence"/>
</dbReference>
<sequence>MTTEASTEAVVAESDNPATQAAGVDQELVGRLVAQAREQGLDLTGEGGLLQQLTKRVLESALEGEITDHLGRDRHERTGEGGGNVRNGHRSKTVTTEVGPVEIDVPRDRDATFEPKIVRKRQRRLTGVDEMVLSLSAKGLTHGEISAHLAEVYGATVSKQTISTITDKVIDGMVEWQNRPLDSVYPVIFLDAIQVKIRDGQVANRPIHVALAVTVEGTRDILGLWAGDGGGEGAKYWLQVLTELRNRGVADACMVVCDGLTGLPDAVAHVWPQALVQTCIVHLLRNSFRYAARQDWDKIAKALKPVYTAATEAAAMERWLEFAETWGTKYPAIIRLWENAWAEFVPFLQFDPEIRKVVCSTNAIESVNARIRRAVKARGHFPNEQAALKCVYLAVMSLDPKGTGRKRWIMRWKAALNAFDIAFEGRLTTTCN</sequence>
<dbReference type="PANTHER" id="PTHR33217">
    <property type="entry name" value="TRANSPOSASE FOR INSERTION SEQUENCE ELEMENT IS1081"/>
    <property type="match status" value="1"/>
</dbReference>
<evidence type="ECO:0000313" key="9">
    <source>
        <dbReference type="Proteomes" id="UP000305238"/>
    </source>
</evidence>
<keyword evidence="4 6" id="KW-0238">DNA-binding</keyword>
<evidence type="ECO:0000256" key="1">
    <source>
        <dbReference type="ARBA" id="ARBA00002190"/>
    </source>
</evidence>
<comment type="function">
    <text evidence="1 6">Required for the transposition of the insertion element.</text>
</comment>
<gene>
    <name evidence="8" type="ORF">ETD96_43480</name>
</gene>
<dbReference type="RefSeq" id="WP_138642307.1">
    <property type="nucleotide sequence ID" value="NZ_JASWDG010000038.1"/>
</dbReference>
<dbReference type="GO" id="GO:0006313">
    <property type="term" value="P:DNA transposition"/>
    <property type="evidence" value="ECO:0007669"/>
    <property type="project" value="UniProtKB-UniRule"/>
</dbReference>
<feature type="region of interest" description="Disordered" evidence="7">
    <location>
        <begin position="66"/>
        <end position="91"/>
    </location>
</feature>
<comment type="caution">
    <text evidence="8">The sequence shown here is derived from an EMBL/GenBank/DDBJ whole genome shotgun (WGS) entry which is preliminary data.</text>
</comment>
<evidence type="ECO:0000256" key="3">
    <source>
        <dbReference type="ARBA" id="ARBA00022578"/>
    </source>
</evidence>
<dbReference type="AlphaFoldDB" id="A0A5S4FS57"/>
<keyword evidence="3 6" id="KW-0815">Transposition</keyword>
<keyword evidence="9" id="KW-1185">Reference proteome</keyword>
<protein>
    <recommendedName>
        <fullName evidence="6">Mutator family transposase</fullName>
    </recommendedName>
</protein>
<comment type="similarity">
    <text evidence="2 6">Belongs to the transposase mutator family.</text>
</comment>
<evidence type="ECO:0000256" key="6">
    <source>
        <dbReference type="RuleBase" id="RU365089"/>
    </source>
</evidence>
<evidence type="ECO:0000256" key="4">
    <source>
        <dbReference type="ARBA" id="ARBA00023125"/>
    </source>
</evidence>
<name>A0A5S4FS57_9ACTN</name>
<keyword evidence="5 6" id="KW-0233">DNA recombination</keyword>
<dbReference type="InterPro" id="IPR001207">
    <property type="entry name" value="Transposase_mutator"/>
</dbReference>
<dbReference type="PANTHER" id="PTHR33217:SF8">
    <property type="entry name" value="MUTATOR FAMILY TRANSPOSASE"/>
    <property type="match status" value="1"/>
</dbReference>
<evidence type="ECO:0000256" key="5">
    <source>
        <dbReference type="ARBA" id="ARBA00023172"/>
    </source>
</evidence>
<evidence type="ECO:0000313" key="8">
    <source>
        <dbReference type="EMBL" id="TMR23489.1"/>
    </source>
</evidence>
<dbReference type="GO" id="GO:0003677">
    <property type="term" value="F:DNA binding"/>
    <property type="evidence" value="ECO:0007669"/>
    <property type="project" value="UniProtKB-UniRule"/>
</dbReference>
<proteinExistence type="inferred from homology"/>
<organism evidence="8 9">
    <name type="scientific">Actinomadura geliboluensis</name>
    <dbReference type="NCBI Taxonomy" id="882440"/>
    <lineage>
        <taxon>Bacteria</taxon>
        <taxon>Bacillati</taxon>
        <taxon>Actinomycetota</taxon>
        <taxon>Actinomycetes</taxon>
        <taxon>Streptosporangiales</taxon>
        <taxon>Thermomonosporaceae</taxon>
        <taxon>Actinomadura</taxon>
    </lineage>
</organism>
<accession>A0A5S4FS57</accession>
<evidence type="ECO:0000256" key="2">
    <source>
        <dbReference type="ARBA" id="ARBA00010961"/>
    </source>
</evidence>
<feature type="compositionally biased region" description="Basic and acidic residues" evidence="7">
    <location>
        <begin position="66"/>
        <end position="79"/>
    </location>
</feature>
<reference evidence="8 9" key="1">
    <citation type="submission" date="2019-05" db="EMBL/GenBank/DDBJ databases">
        <title>Draft genome sequence of Actinomadura geliboluensis A8036.</title>
        <authorList>
            <person name="Saricaoglu S."/>
            <person name="Isik K."/>
        </authorList>
    </citation>
    <scope>NUCLEOTIDE SEQUENCE [LARGE SCALE GENOMIC DNA]</scope>
    <source>
        <strain evidence="8 9">A8036</strain>
    </source>
</reference>
<evidence type="ECO:0000256" key="7">
    <source>
        <dbReference type="SAM" id="MobiDB-lite"/>
    </source>
</evidence>